<proteinExistence type="predicted"/>
<organism evidence="1 2">
    <name type="scientific">Hankyongella ginsenosidimutans</name>
    <dbReference type="NCBI Taxonomy" id="1763828"/>
    <lineage>
        <taxon>Bacteria</taxon>
        <taxon>Pseudomonadati</taxon>
        <taxon>Pseudomonadota</taxon>
        <taxon>Alphaproteobacteria</taxon>
        <taxon>Sphingomonadales</taxon>
        <taxon>Sphingomonadaceae</taxon>
        <taxon>Hankyongella</taxon>
    </lineage>
</organism>
<dbReference type="EMBL" id="CP039704">
    <property type="protein sequence ID" value="QCI80508.1"/>
    <property type="molecule type" value="Genomic_DNA"/>
</dbReference>
<evidence type="ECO:0000313" key="1">
    <source>
        <dbReference type="EMBL" id="QCI80508.1"/>
    </source>
</evidence>
<dbReference type="Pfam" id="PF11171">
    <property type="entry name" value="DUF2958"/>
    <property type="match status" value="1"/>
</dbReference>
<dbReference type="InterPro" id="IPR021341">
    <property type="entry name" value="DUF2958"/>
</dbReference>
<dbReference type="Proteomes" id="UP000298714">
    <property type="component" value="Chromosome"/>
</dbReference>
<sequence>MLSALRANARASRLHEQRDERFDPFPVVKFFNPVGAATWIATELYDDGDTLFGLADLGFGCPEMGVFSLTEIAGVRLPFGLFIERDEHFEPLAPLSLWSDTARRMGAIVLAEAELRRITDSRNGNELPPPLDDRGAG</sequence>
<protein>
    <submittedName>
        <fullName evidence="1">DUF2958 domain-containing protein</fullName>
    </submittedName>
</protein>
<dbReference type="AlphaFoldDB" id="A0A4D7C9H7"/>
<evidence type="ECO:0000313" key="2">
    <source>
        <dbReference type="Proteomes" id="UP000298714"/>
    </source>
</evidence>
<keyword evidence="2" id="KW-1185">Reference proteome</keyword>
<reference evidence="2" key="1">
    <citation type="submission" date="2019-04" db="EMBL/GenBank/DDBJ databases">
        <title>Complete genome sequence of Sphingomonas sp. W1-2-3.</title>
        <authorList>
            <person name="Im W.T."/>
        </authorList>
    </citation>
    <scope>NUCLEOTIDE SEQUENCE [LARGE SCALE GENOMIC DNA]</scope>
    <source>
        <strain evidence="2">W1-2-3</strain>
    </source>
</reference>
<gene>
    <name evidence="1" type="ORF">E6W36_04590</name>
</gene>
<name>A0A4D7C9H7_9SPHN</name>
<accession>A0A4D7C9H7</accession>
<dbReference type="KEGG" id="hgn:E6W36_04590"/>